<dbReference type="InterPro" id="IPR044066">
    <property type="entry name" value="TRIAD_supradom"/>
</dbReference>
<dbReference type="PROSITE" id="PS00518">
    <property type="entry name" value="ZF_RING_1"/>
    <property type="match status" value="1"/>
</dbReference>
<name>A0ABR4M494_9EURO</name>
<dbReference type="PANTHER" id="PTHR11685">
    <property type="entry name" value="RBR FAMILY RING FINGER AND IBR DOMAIN-CONTAINING"/>
    <property type="match status" value="1"/>
</dbReference>
<dbReference type="CDD" id="cd22584">
    <property type="entry name" value="Rcat_RBR_unk"/>
    <property type="match status" value="1"/>
</dbReference>
<evidence type="ECO:0000256" key="7">
    <source>
        <dbReference type="ARBA" id="ARBA00022786"/>
    </source>
</evidence>
<dbReference type="CDD" id="cd20335">
    <property type="entry name" value="BRcat_RBR"/>
    <property type="match status" value="1"/>
</dbReference>
<protein>
    <recommendedName>
        <fullName evidence="2">RBR-type E3 ubiquitin transferase</fullName>
        <ecNumber evidence="2">2.3.2.31</ecNumber>
    </recommendedName>
</protein>
<gene>
    <name evidence="10" type="ORF">BJX67DRAFT_389048</name>
</gene>
<comment type="catalytic activity">
    <reaction evidence="1">
        <text>[E2 ubiquitin-conjugating enzyme]-S-ubiquitinyl-L-cysteine + [acceptor protein]-L-lysine = [E2 ubiquitin-conjugating enzyme]-L-cysteine + [acceptor protein]-N(6)-ubiquitinyl-L-lysine.</text>
        <dbReference type="EC" id="2.3.2.31"/>
    </reaction>
</comment>
<evidence type="ECO:0000256" key="1">
    <source>
        <dbReference type="ARBA" id="ARBA00001798"/>
    </source>
</evidence>
<keyword evidence="3" id="KW-0808">Transferase</keyword>
<keyword evidence="6" id="KW-0863">Zinc-finger</keyword>
<dbReference type="Gene3D" id="3.30.40.10">
    <property type="entry name" value="Zinc/RING finger domain, C3HC4 (zinc finger)"/>
    <property type="match status" value="1"/>
</dbReference>
<comment type="caution">
    <text evidence="10">The sequence shown here is derived from an EMBL/GenBank/DDBJ whole genome shotgun (WGS) entry which is preliminary data.</text>
</comment>
<dbReference type="InterPro" id="IPR013083">
    <property type="entry name" value="Znf_RING/FYVE/PHD"/>
</dbReference>
<evidence type="ECO:0000256" key="6">
    <source>
        <dbReference type="ARBA" id="ARBA00022771"/>
    </source>
</evidence>
<dbReference type="Pfam" id="PF01485">
    <property type="entry name" value="IBR"/>
    <property type="match status" value="1"/>
</dbReference>
<dbReference type="GeneID" id="98149516"/>
<dbReference type="InterPro" id="IPR031127">
    <property type="entry name" value="E3_UB_ligase_RBR"/>
</dbReference>
<dbReference type="InterPro" id="IPR002867">
    <property type="entry name" value="IBR_dom"/>
</dbReference>
<feature type="domain" description="RING-type" evidence="9">
    <location>
        <begin position="160"/>
        <end position="354"/>
    </location>
</feature>
<keyword evidence="4" id="KW-0479">Metal-binding</keyword>
<evidence type="ECO:0000256" key="4">
    <source>
        <dbReference type="ARBA" id="ARBA00022723"/>
    </source>
</evidence>
<keyword evidence="8" id="KW-0862">Zinc</keyword>
<dbReference type="PROSITE" id="PS51873">
    <property type="entry name" value="TRIAD"/>
    <property type="match status" value="1"/>
</dbReference>
<evidence type="ECO:0000256" key="2">
    <source>
        <dbReference type="ARBA" id="ARBA00012251"/>
    </source>
</evidence>
<evidence type="ECO:0000313" key="10">
    <source>
        <dbReference type="EMBL" id="KAL2871417.1"/>
    </source>
</evidence>
<organism evidence="10 11">
    <name type="scientific">Aspergillus lucknowensis</name>
    <dbReference type="NCBI Taxonomy" id="176173"/>
    <lineage>
        <taxon>Eukaryota</taxon>
        <taxon>Fungi</taxon>
        <taxon>Dikarya</taxon>
        <taxon>Ascomycota</taxon>
        <taxon>Pezizomycotina</taxon>
        <taxon>Eurotiomycetes</taxon>
        <taxon>Eurotiomycetidae</taxon>
        <taxon>Eurotiales</taxon>
        <taxon>Aspergillaceae</taxon>
        <taxon>Aspergillus</taxon>
        <taxon>Aspergillus subgen. Nidulantes</taxon>
    </lineage>
</organism>
<dbReference type="InterPro" id="IPR017907">
    <property type="entry name" value="Znf_RING_CS"/>
</dbReference>
<reference evidence="10 11" key="1">
    <citation type="submission" date="2024-07" db="EMBL/GenBank/DDBJ databases">
        <title>Section-level genome sequencing and comparative genomics of Aspergillus sections Usti and Cavernicolus.</title>
        <authorList>
            <consortium name="Lawrence Berkeley National Laboratory"/>
            <person name="Nybo J.L."/>
            <person name="Vesth T.C."/>
            <person name="Theobald S."/>
            <person name="Frisvad J.C."/>
            <person name="Larsen T.O."/>
            <person name="Kjaerboelling I."/>
            <person name="Rothschild-Mancinelli K."/>
            <person name="Lyhne E.K."/>
            <person name="Kogle M.E."/>
            <person name="Barry K."/>
            <person name="Clum A."/>
            <person name="Na H."/>
            <person name="Ledsgaard L."/>
            <person name="Lin J."/>
            <person name="Lipzen A."/>
            <person name="Kuo A."/>
            <person name="Riley R."/>
            <person name="Mondo S."/>
            <person name="Labutti K."/>
            <person name="Haridas S."/>
            <person name="Pangalinan J."/>
            <person name="Salamov A.A."/>
            <person name="Simmons B.A."/>
            <person name="Magnuson J.K."/>
            <person name="Chen J."/>
            <person name="Drula E."/>
            <person name="Henrissat B."/>
            <person name="Wiebenga A."/>
            <person name="Lubbers R.J."/>
            <person name="Gomes A.C."/>
            <person name="Macurrencykelacurrency M.R."/>
            <person name="Stajich J."/>
            <person name="Grigoriev I.V."/>
            <person name="Mortensen U.H."/>
            <person name="De Vries R.P."/>
            <person name="Baker S.E."/>
            <person name="Andersen M.R."/>
        </authorList>
    </citation>
    <scope>NUCLEOTIDE SEQUENCE [LARGE SCALE GENOMIC DNA]</scope>
    <source>
        <strain evidence="10 11">CBS 449.75</strain>
    </source>
</reference>
<dbReference type="RefSeq" id="XP_070890396.1">
    <property type="nucleotide sequence ID" value="XM_071034444.1"/>
</dbReference>
<dbReference type="Gene3D" id="1.20.120.1750">
    <property type="match status" value="1"/>
</dbReference>
<keyword evidence="7" id="KW-0833">Ubl conjugation pathway</keyword>
<keyword evidence="5" id="KW-0677">Repeat</keyword>
<evidence type="ECO:0000259" key="9">
    <source>
        <dbReference type="PROSITE" id="PS51873"/>
    </source>
</evidence>
<evidence type="ECO:0000256" key="3">
    <source>
        <dbReference type="ARBA" id="ARBA00022679"/>
    </source>
</evidence>
<evidence type="ECO:0000256" key="5">
    <source>
        <dbReference type="ARBA" id="ARBA00022737"/>
    </source>
</evidence>
<evidence type="ECO:0000313" key="11">
    <source>
        <dbReference type="Proteomes" id="UP001610432"/>
    </source>
</evidence>
<evidence type="ECO:0000256" key="8">
    <source>
        <dbReference type="ARBA" id="ARBA00022833"/>
    </source>
</evidence>
<sequence>MELLPAQHSQSVFEDEILALAQQLKEIECYRENEKGKYRAGTLPNVETATSTFQDEVEAYITFLSDRKLAQSIALAVDSDGEAITAIAREEIQAGNDRRLAMSIHSADLITCESPPTDDRDTCIATQPPYFDEDYQESEVAGPSMTYTQRQEEMIQKLNTKAQCCVCYDSSPVCRMIQLKNCSHIYCADCLKTLFLRATKDQSLFPPRCCREEIPLLLVEADMSEHELGEFESAAIEYTTKDRTYCSNIRCGKFIPPSRITADQAECDVCNSSTCTMCKEPYHQDDCASDPALQATLSLASREGWQRCFSCRALVQLGTGCYHMTCKCRAEFCYLCGLGWKTCSCERWNEQRLVERAQEVVDREANQALPPGDRDLRVARMQEDLRDNHECEHPGRFERIFGTGRRRFECEICGDQHRKYILQCRRCHIHACEDCRRNRL</sequence>
<dbReference type="EMBL" id="JBFXLQ010000003">
    <property type="protein sequence ID" value="KAL2871417.1"/>
    <property type="molecule type" value="Genomic_DNA"/>
</dbReference>
<dbReference type="EC" id="2.3.2.31" evidence="2"/>
<dbReference type="Proteomes" id="UP001610432">
    <property type="component" value="Unassembled WGS sequence"/>
</dbReference>
<dbReference type="SUPFAM" id="SSF57850">
    <property type="entry name" value="RING/U-box"/>
    <property type="match status" value="2"/>
</dbReference>
<proteinExistence type="predicted"/>
<accession>A0ABR4M494</accession>
<keyword evidence="11" id="KW-1185">Reference proteome</keyword>